<evidence type="ECO:0000313" key="1">
    <source>
        <dbReference type="Proteomes" id="UP000887581"/>
    </source>
</evidence>
<accession>A0A915PY90</accession>
<dbReference type="WBParaSite" id="sdigi.contig58.g3204.t1">
    <property type="protein sequence ID" value="sdigi.contig58.g3204.t1"/>
    <property type="gene ID" value="sdigi.contig58.g3204"/>
</dbReference>
<organism evidence="1 2">
    <name type="scientific">Setaria digitata</name>
    <dbReference type="NCBI Taxonomy" id="48799"/>
    <lineage>
        <taxon>Eukaryota</taxon>
        <taxon>Metazoa</taxon>
        <taxon>Ecdysozoa</taxon>
        <taxon>Nematoda</taxon>
        <taxon>Chromadorea</taxon>
        <taxon>Rhabditida</taxon>
        <taxon>Spirurina</taxon>
        <taxon>Spiruromorpha</taxon>
        <taxon>Filarioidea</taxon>
        <taxon>Setariidae</taxon>
        <taxon>Setaria</taxon>
    </lineage>
</organism>
<dbReference type="AlphaFoldDB" id="A0A915PY90"/>
<proteinExistence type="predicted"/>
<dbReference type="Proteomes" id="UP000887581">
    <property type="component" value="Unplaced"/>
</dbReference>
<keyword evidence="1" id="KW-1185">Reference proteome</keyword>
<sequence length="92" mass="10328">MFQHSFYTKDRQIDEIDSWSSSFDLTCLMMIGIDDGDDADDCGIVDADDDDDDANSNSNFNNNSVVLVSLLVLKTSELNHCISSTCYSQPFW</sequence>
<protein>
    <submittedName>
        <fullName evidence="2">Uncharacterized protein</fullName>
    </submittedName>
</protein>
<evidence type="ECO:0000313" key="2">
    <source>
        <dbReference type="WBParaSite" id="sdigi.contig58.g3204.t1"/>
    </source>
</evidence>
<name>A0A915PY90_9BILA</name>
<reference evidence="2" key="1">
    <citation type="submission" date="2022-11" db="UniProtKB">
        <authorList>
            <consortium name="WormBaseParasite"/>
        </authorList>
    </citation>
    <scope>IDENTIFICATION</scope>
</reference>